<sequence length="220" mass="23460">MATGIRSNRGAPWNGRVAQAVSPWTSVRRTVALVVYAWAAAAVTTCAAYLAVGAEAVPISIGVFLCLTFIMLLIMLHRALWLAVLSAVPGLFVLVGAVQYAPEAALERRGVRESVVIVADSAAGTSGNNHRYTLRGTDGKELKEKLGYDGDTWAPKVGDRLDVIRDPEGELPMEQADEVDAAGRLGGLIGGTVTWTLMAVLAGRRGHVRRRRGIEMPDLG</sequence>
<keyword evidence="3" id="KW-1185">Reference proteome</keyword>
<evidence type="ECO:0000313" key="3">
    <source>
        <dbReference type="Proteomes" id="UP000275401"/>
    </source>
</evidence>
<accession>A0A3M8TPC4</accession>
<feature type="transmembrane region" description="Helical" evidence="1">
    <location>
        <begin position="181"/>
        <end position="202"/>
    </location>
</feature>
<feature type="transmembrane region" description="Helical" evidence="1">
    <location>
        <begin position="56"/>
        <end position="74"/>
    </location>
</feature>
<feature type="transmembrane region" description="Helical" evidence="1">
    <location>
        <begin position="81"/>
        <end position="101"/>
    </location>
</feature>
<keyword evidence="1" id="KW-0472">Membrane</keyword>
<dbReference type="RefSeq" id="WP_123106994.1">
    <property type="nucleotide sequence ID" value="NZ_RIBZ01000777.1"/>
</dbReference>
<feature type="transmembrane region" description="Helical" evidence="1">
    <location>
        <begin position="31"/>
        <end position="50"/>
    </location>
</feature>
<protein>
    <submittedName>
        <fullName evidence="2">Uncharacterized protein</fullName>
    </submittedName>
</protein>
<gene>
    <name evidence="2" type="ORF">EEJ42_39600</name>
</gene>
<organism evidence="2 3">
    <name type="scientific">Streptomyces botrytidirepellens</name>
    <dbReference type="NCBI Taxonomy" id="2486417"/>
    <lineage>
        <taxon>Bacteria</taxon>
        <taxon>Bacillati</taxon>
        <taxon>Actinomycetota</taxon>
        <taxon>Actinomycetes</taxon>
        <taxon>Kitasatosporales</taxon>
        <taxon>Streptomycetaceae</taxon>
        <taxon>Streptomyces</taxon>
    </lineage>
</organism>
<evidence type="ECO:0000256" key="1">
    <source>
        <dbReference type="SAM" id="Phobius"/>
    </source>
</evidence>
<proteinExistence type="predicted"/>
<dbReference type="Proteomes" id="UP000275401">
    <property type="component" value="Unassembled WGS sequence"/>
</dbReference>
<comment type="caution">
    <text evidence="2">The sequence shown here is derived from an EMBL/GenBank/DDBJ whole genome shotgun (WGS) entry which is preliminary data.</text>
</comment>
<evidence type="ECO:0000313" key="2">
    <source>
        <dbReference type="EMBL" id="RNF92702.1"/>
    </source>
</evidence>
<keyword evidence="1" id="KW-0812">Transmembrane</keyword>
<dbReference type="EMBL" id="RIBZ01000777">
    <property type="protein sequence ID" value="RNF92702.1"/>
    <property type="molecule type" value="Genomic_DNA"/>
</dbReference>
<name>A0A3M8TPC4_9ACTN</name>
<keyword evidence="1" id="KW-1133">Transmembrane helix</keyword>
<dbReference type="AlphaFoldDB" id="A0A3M8TPC4"/>
<reference evidence="2 3" key="1">
    <citation type="submission" date="2018-11" db="EMBL/GenBank/DDBJ databases">
        <title>The Potential of Streptomyces as Biocontrol Agents against the Tomato grey mould, Botrytis cinerea (Gray mold) Frontiers in Microbiology.</title>
        <authorList>
            <person name="Li D."/>
        </authorList>
    </citation>
    <scope>NUCLEOTIDE SEQUENCE [LARGE SCALE GENOMIC DNA]</scope>
    <source>
        <strain evidence="2 3">NEAU-LD23</strain>
    </source>
</reference>